<dbReference type="AlphaFoldDB" id="A0A9Q0NDB8"/>
<keyword evidence="2" id="KW-1185">Reference proteome</keyword>
<dbReference type="EMBL" id="WJQU01000001">
    <property type="protein sequence ID" value="KAJ6647802.1"/>
    <property type="molecule type" value="Genomic_DNA"/>
</dbReference>
<protein>
    <submittedName>
        <fullName evidence="1">Uncharacterized protein</fullName>
    </submittedName>
</protein>
<name>A0A9Q0NDB8_9DIPT</name>
<comment type="caution">
    <text evidence="1">The sequence shown here is derived from an EMBL/GenBank/DDBJ whole genome shotgun (WGS) entry which is preliminary data.</text>
</comment>
<reference evidence="1" key="1">
    <citation type="submission" date="2022-07" db="EMBL/GenBank/DDBJ databases">
        <authorList>
            <person name="Trinca V."/>
            <person name="Uliana J.V.C."/>
            <person name="Torres T.T."/>
            <person name="Ward R.J."/>
            <person name="Monesi N."/>
        </authorList>
    </citation>
    <scope>NUCLEOTIDE SEQUENCE</scope>
    <source>
        <strain evidence="1">HSMRA1968</strain>
        <tissue evidence="1">Whole embryos</tissue>
    </source>
</reference>
<evidence type="ECO:0000313" key="1">
    <source>
        <dbReference type="EMBL" id="KAJ6647802.1"/>
    </source>
</evidence>
<sequence length="113" mass="12866">MLNLEQLTEVIKGLKSKKDFDGLNIQFVLDSLKKGVFSNCWKRPMVVVIEKVAVNEVRIGTVVVERVSETKYLGCVIDEKLKFNGNCDYVCKKLSKKAESVYDDRKDCISNDD</sequence>
<gene>
    <name evidence="1" type="ORF">Bhyg_03025</name>
</gene>
<proteinExistence type="predicted"/>
<dbReference type="Proteomes" id="UP001151699">
    <property type="component" value="Chromosome A"/>
</dbReference>
<accession>A0A9Q0NDB8</accession>
<organism evidence="1 2">
    <name type="scientific">Pseudolycoriella hygida</name>
    <dbReference type="NCBI Taxonomy" id="35572"/>
    <lineage>
        <taxon>Eukaryota</taxon>
        <taxon>Metazoa</taxon>
        <taxon>Ecdysozoa</taxon>
        <taxon>Arthropoda</taxon>
        <taxon>Hexapoda</taxon>
        <taxon>Insecta</taxon>
        <taxon>Pterygota</taxon>
        <taxon>Neoptera</taxon>
        <taxon>Endopterygota</taxon>
        <taxon>Diptera</taxon>
        <taxon>Nematocera</taxon>
        <taxon>Sciaroidea</taxon>
        <taxon>Sciaridae</taxon>
        <taxon>Pseudolycoriella</taxon>
    </lineage>
</organism>
<dbReference type="OrthoDB" id="8053926at2759"/>
<evidence type="ECO:0000313" key="2">
    <source>
        <dbReference type="Proteomes" id="UP001151699"/>
    </source>
</evidence>